<dbReference type="HOGENOM" id="CLU_065962_1_0_10"/>
<evidence type="ECO:0000256" key="1">
    <source>
        <dbReference type="ARBA" id="ARBA00038494"/>
    </source>
</evidence>
<dbReference type="AlphaFoldDB" id="H1YG95"/>
<dbReference type="InterPro" id="IPR029044">
    <property type="entry name" value="Nucleotide-diphossugar_trans"/>
</dbReference>
<dbReference type="PANTHER" id="PTHR43630">
    <property type="entry name" value="POLY-BETA-1,6-N-ACETYL-D-GLUCOSAMINE SYNTHASE"/>
    <property type="match status" value="1"/>
</dbReference>
<dbReference type="STRING" id="714943.Mucpa_3255"/>
<dbReference type="PANTHER" id="PTHR43630:SF2">
    <property type="entry name" value="GLYCOSYLTRANSFERASE"/>
    <property type="match status" value="1"/>
</dbReference>
<dbReference type="eggNOG" id="COG0463">
    <property type="taxonomic scope" value="Bacteria"/>
</dbReference>
<dbReference type="EMBL" id="CM001403">
    <property type="protein sequence ID" value="EHQ27359.1"/>
    <property type="molecule type" value="Genomic_DNA"/>
</dbReference>
<proteinExistence type="inferred from homology"/>
<accession>H1YG95</accession>
<dbReference type="Pfam" id="PF00535">
    <property type="entry name" value="Glycos_transf_2"/>
    <property type="match status" value="1"/>
</dbReference>
<keyword evidence="4" id="KW-1185">Reference proteome</keyword>
<dbReference type="CDD" id="cd02511">
    <property type="entry name" value="Beta4Glucosyltransferase"/>
    <property type="match status" value="1"/>
</dbReference>
<dbReference type="Gene3D" id="3.90.550.10">
    <property type="entry name" value="Spore Coat Polysaccharide Biosynthesis Protein SpsA, Chain A"/>
    <property type="match status" value="1"/>
</dbReference>
<evidence type="ECO:0000313" key="3">
    <source>
        <dbReference type="EMBL" id="EHQ27359.1"/>
    </source>
</evidence>
<organism evidence="3 4">
    <name type="scientific">Mucilaginibacter paludis DSM 18603</name>
    <dbReference type="NCBI Taxonomy" id="714943"/>
    <lineage>
        <taxon>Bacteria</taxon>
        <taxon>Pseudomonadati</taxon>
        <taxon>Bacteroidota</taxon>
        <taxon>Sphingobacteriia</taxon>
        <taxon>Sphingobacteriales</taxon>
        <taxon>Sphingobacteriaceae</taxon>
        <taxon>Mucilaginibacter</taxon>
    </lineage>
</organism>
<sequence length="281" mass="32294">MHVMALYYLLIRYAMVPVSVVIITKNEAEIIACCVAKARLITDDIVIIDNGSTDGTVQIATEAGCRVFQKKWDGYAANKNKGIKLAKYHWILSLDADEVPDNELIQALQQLPFDNPMVVYDIKFKSYFGEKQIRFGKWGRDHHIRLFHRSYVSWSESPVHETLCLPADVKRSKLKGSLHHFSVKDIHDFNQKSENYAVLSAEKYHLSGKKSTLIKRHVSPVFSFIKNYILFLGFIDGMAGLQIAKMTVKHTRLKYKLLKEMECTDKKNEIVYADESLVIDY</sequence>
<keyword evidence="3" id="KW-0808">Transferase</keyword>
<protein>
    <submittedName>
        <fullName evidence="3">Glycosyl transferase family 2</fullName>
    </submittedName>
</protein>
<reference evidence="3" key="1">
    <citation type="submission" date="2011-09" db="EMBL/GenBank/DDBJ databases">
        <title>The permanent draft genome of Mucilaginibacter paludis DSM 18603.</title>
        <authorList>
            <consortium name="US DOE Joint Genome Institute (JGI-PGF)"/>
            <person name="Lucas S."/>
            <person name="Han J."/>
            <person name="Lapidus A."/>
            <person name="Bruce D."/>
            <person name="Goodwin L."/>
            <person name="Pitluck S."/>
            <person name="Peters L."/>
            <person name="Kyrpides N."/>
            <person name="Mavromatis K."/>
            <person name="Ivanova N."/>
            <person name="Mikhailova N."/>
            <person name="Held B."/>
            <person name="Detter J.C."/>
            <person name="Tapia R."/>
            <person name="Han C."/>
            <person name="Land M."/>
            <person name="Hauser L."/>
            <person name="Markowitz V."/>
            <person name="Cheng J.-F."/>
            <person name="Hugenholtz P."/>
            <person name="Woyke T."/>
            <person name="Wu D."/>
            <person name="Tindall B."/>
            <person name="Brambilla E."/>
            <person name="Klenk H.-P."/>
            <person name="Eisen J.A."/>
        </authorList>
    </citation>
    <scope>NUCLEOTIDE SEQUENCE [LARGE SCALE GENOMIC DNA]</scope>
    <source>
        <strain evidence="3">DSM 18603</strain>
    </source>
</reference>
<name>H1YG95_9SPHI</name>
<comment type="similarity">
    <text evidence="1">Belongs to the glycosyltransferase 2 family. WaaE/KdtX subfamily.</text>
</comment>
<gene>
    <name evidence="3" type="ORF">Mucpa_3255</name>
</gene>
<feature type="domain" description="Glycosyltransferase 2-like" evidence="2">
    <location>
        <begin position="19"/>
        <end position="132"/>
    </location>
</feature>
<evidence type="ECO:0000313" key="4">
    <source>
        <dbReference type="Proteomes" id="UP000002774"/>
    </source>
</evidence>
<dbReference type="GO" id="GO:0016740">
    <property type="term" value="F:transferase activity"/>
    <property type="evidence" value="ECO:0007669"/>
    <property type="project" value="UniProtKB-KW"/>
</dbReference>
<dbReference type="Proteomes" id="UP000002774">
    <property type="component" value="Chromosome"/>
</dbReference>
<dbReference type="SUPFAM" id="SSF53448">
    <property type="entry name" value="Nucleotide-diphospho-sugar transferases"/>
    <property type="match status" value="1"/>
</dbReference>
<dbReference type="InterPro" id="IPR001173">
    <property type="entry name" value="Glyco_trans_2-like"/>
</dbReference>
<evidence type="ECO:0000259" key="2">
    <source>
        <dbReference type="Pfam" id="PF00535"/>
    </source>
</evidence>